<sequence>MRTDVGRGPLELLDLRGFTLPLRVFVKRETAAKGVRLADGPPPLPKAAIEAAKQAETPLPSGRGGL</sequence>
<comment type="caution">
    <text evidence="2">The sequence shown here is derived from an EMBL/GenBank/DDBJ whole genome shotgun (WGS) entry which is preliminary data.</text>
</comment>
<keyword evidence="3" id="KW-1185">Reference proteome</keyword>
<reference evidence="2" key="1">
    <citation type="submission" date="2016-01" db="EMBL/GenBank/DDBJ databases">
        <authorList>
            <person name="Peeters C."/>
        </authorList>
    </citation>
    <scope>NUCLEOTIDE SEQUENCE</scope>
    <source>
        <strain evidence="2">LMG 29321</strain>
    </source>
</reference>
<name>A0A158ABI8_9BURK</name>
<evidence type="ECO:0000313" key="3">
    <source>
        <dbReference type="Proteomes" id="UP000071859"/>
    </source>
</evidence>
<evidence type="ECO:0000256" key="1">
    <source>
        <dbReference type="SAM" id="MobiDB-lite"/>
    </source>
</evidence>
<protein>
    <submittedName>
        <fullName evidence="2">ImcF domain-containing protein</fullName>
    </submittedName>
</protein>
<accession>A0A158ABI8</accession>
<dbReference type="Proteomes" id="UP000071859">
    <property type="component" value="Unassembled WGS sequence"/>
</dbReference>
<gene>
    <name evidence="2" type="ORF">AWB78_01443</name>
</gene>
<dbReference type="AlphaFoldDB" id="A0A158ABI8"/>
<dbReference type="EMBL" id="FCOX02000005">
    <property type="protein sequence ID" value="SAK55100.1"/>
    <property type="molecule type" value="Genomic_DNA"/>
</dbReference>
<proteinExistence type="predicted"/>
<evidence type="ECO:0000313" key="2">
    <source>
        <dbReference type="EMBL" id="SAK55100.1"/>
    </source>
</evidence>
<organism evidence="2 3">
    <name type="scientific">Caballeronia calidae</name>
    <dbReference type="NCBI Taxonomy" id="1777139"/>
    <lineage>
        <taxon>Bacteria</taxon>
        <taxon>Pseudomonadati</taxon>
        <taxon>Pseudomonadota</taxon>
        <taxon>Betaproteobacteria</taxon>
        <taxon>Burkholderiales</taxon>
        <taxon>Burkholderiaceae</taxon>
        <taxon>Caballeronia</taxon>
    </lineage>
</organism>
<feature type="region of interest" description="Disordered" evidence="1">
    <location>
        <begin position="36"/>
        <end position="66"/>
    </location>
</feature>